<proteinExistence type="predicted"/>
<evidence type="ECO:0000313" key="1">
    <source>
        <dbReference type="EMBL" id="QCY70202.1"/>
    </source>
</evidence>
<dbReference type="KEGG" id="afla:FHG64_12745"/>
<sequence length="118" mass="13659">MKRILLYSFLLALVGCNEKKMSHTETAKAVAESFYQGDKEKLEKHTTAETYANFMTIQNLYSEDSEANFNVIQEQSDGQTAWVKFTTSFTDEPEIFKLIMEDGRWKVAERDEGEKIPF</sequence>
<accession>A0A5B7X646</accession>
<dbReference type="PROSITE" id="PS51257">
    <property type="entry name" value="PROKAR_LIPOPROTEIN"/>
    <property type="match status" value="1"/>
</dbReference>
<dbReference type="EMBL" id="CP040812">
    <property type="protein sequence ID" value="QCY70202.1"/>
    <property type="molecule type" value="Genomic_DNA"/>
</dbReference>
<protein>
    <recommendedName>
        <fullName evidence="3">DUF4878 domain-containing protein</fullName>
    </recommendedName>
</protein>
<keyword evidence="2" id="KW-1185">Reference proteome</keyword>
<reference evidence="1 2" key="1">
    <citation type="submission" date="2019-06" db="EMBL/GenBank/DDBJ databases">
        <title>Complete genome sequence of Antarcticibacterium flavum KCTC 52984T from an Antarctic marine sediment.</title>
        <authorList>
            <person name="Lee Y.M."/>
            <person name="Shin S.C."/>
        </authorList>
    </citation>
    <scope>NUCLEOTIDE SEQUENCE [LARGE SCALE GENOMIC DNA]</scope>
    <source>
        <strain evidence="1 2">KCTC 52984</strain>
    </source>
</reference>
<organism evidence="1 2">
    <name type="scientific">Antarcticibacterium flavum</name>
    <dbReference type="NCBI Taxonomy" id="2058175"/>
    <lineage>
        <taxon>Bacteria</taxon>
        <taxon>Pseudomonadati</taxon>
        <taxon>Bacteroidota</taxon>
        <taxon>Flavobacteriia</taxon>
        <taxon>Flavobacteriales</taxon>
        <taxon>Flavobacteriaceae</taxon>
        <taxon>Antarcticibacterium</taxon>
    </lineage>
</organism>
<gene>
    <name evidence="1" type="ORF">FHG64_12745</name>
</gene>
<dbReference type="RefSeq" id="WP_139066764.1">
    <property type="nucleotide sequence ID" value="NZ_CP040812.1"/>
</dbReference>
<dbReference type="Proteomes" id="UP000309016">
    <property type="component" value="Chromosome"/>
</dbReference>
<evidence type="ECO:0008006" key="3">
    <source>
        <dbReference type="Google" id="ProtNLM"/>
    </source>
</evidence>
<evidence type="ECO:0000313" key="2">
    <source>
        <dbReference type="Proteomes" id="UP000309016"/>
    </source>
</evidence>
<dbReference type="AlphaFoldDB" id="A0A5B7X646"/>
<name>A0A5B7X646_9FLAO</name>
<dbReference type="OrthoDB" id="1449606at2"/>